<dbReference type="Proteomes" id="UP000887569">
    <property type="component" value="Unplaced"/>
</dbReference>
<dbReference type="AlphaFoldDB" id="A0A915AUA9"/>
<feature type="compositionally biased region" description="Polar residues" evidence="3">
    <location>
        <begin position="315"/>
        <end position="330"/>
    </location>
</feature>
<accession>A0A915AUA9</accession>
<name>A0A915AUA9_PARUN</name>
<dbReference type="GO" id="GO:0016973">
    <property type="term" value="P:poly(A)+ mRNA export from nucleus"/>
    <property type="evidence" value="ECO:0007669"/>
    <property type="project" value="InterPro"/>
</dbReference>
<evidence type="ECO:0000313" key="4">
    <source>
        <dbReference type="Proteomes" id="UP000887569"/>
    </source>
</evidence>
<dbReference type="GO" id="GO:0005643">
    <property type="term" value="C:nuclear pore"/>
    <property type="evidence" value="ECO:0007669"/>
    <property type="project" value="InterPro"/>
</dbReference>
<feature type="compositionally biased region" description="Low complexity" evidence="3">
    <location>
        <begin position="291"/>
        <end position="306"/>
    </location>
</feature>
<evidence type="ECO:0000256" key="1">
    <source>
        <dbReference type="ARBA" id="ARBA00024680"/>
    </source>
</evidence>
<proteinExistence type="predicted"/>
<evidence type="ECO:0000256" key="2">
    <source>
        <dbReference type="ARBA" id="ARBA00030897"/>
    </source>
</evidence>
<sequence>MKIERARPVTVDFASLLEESIRLKDCISPTESHFDGGRYHRSGDFQWGTRKKNHFGISNEELAVDEDICIGWRMSENALQEDYDSAKLFKEAIWQQEAVDLELQLDLQAKRLELIRIQCSLEFDEKLKEYLKNPFKTNASLGLQQSASSIPAGPMFSSEPPSFVYNDLAVCPNRVDRGLPIVTNEIISTSQQVPCVTVEPANAALPLENADRAPVFIAQQTGISGFRLEGSIVKEGTTEKQTADCQLVNPGLILPSQTPLVTVEEDAFISPLRSSHPTLIRTDSRSVQSLFTSGGSGSTSLALNTSRNEGKANNEEQSTLPSATFRTQISPDEGTVEEADKVGFRVSKEQSNKEGNSLTAVSRPPTLDRWIAFKEKFEADIHSFNSSAHNTLRGDLKYTINEKTAVWTKRYAKENEIDRAVQFFSDLLSGITVFGFNDKRINLKDDSAARNWAIAHILNAYINLVVQDATLVNVVAAVLSRVASRWEEFTLFLFGKLCASSLLLSMEFEKCAEKIVEMSRHDENASEATAAWVAREITLVRLFAAIHASWPPATSGQCNTTTSITHEDTSAGAPLLWLLTVATLRQHSPFAAALLTGLLTQSGWMLRNVYKKQFEKLLAMIGEKVIVM</sequence>
<dbReference type="InterPro" id="IPR012476">
    <property type="entry name" value="GLE1"/>
</dbReference>
<keyword evidence="4" id="KW-1185">Reference proteome</keyword>
<organism evidence="4 5">
    <name type="scientific">Parascaris univalens</name>
    <name type="common">Nematode worm</name>
    <dbReference type="NCBI Taxonomy" id="6257"/>
    <lineage>
        <taxon>Eukaryota</taxon>
        <taxon>Metazoa</taxon>
        <taxon>Ecdysozoa</taxon>
        <taxon>Nematoda</taxon>
        <taxon>Chromadorea</taxon>
        <taxon>Rhabditida</taxon>
        <taxon>Spirurina</taxon>
        <taxon>Ascaridomorpha</taxon>
        <taxon>Ascaridoidea</taxon>
        <taxon>Ascarididae</taxon>
        <taxon>Parascaris</taxon>
    </lineage>
</organism>
<dbReference type="InterPro" id="IPR038506">
    <property type="entry name" value="GLE1-like_sf"/>
</dbReference>
<comment type="function">
    <text evidence="1">Required for the export of mRNAs containing poly(A) tails from the nucleus into the cytoplasm. May be involved in the terminal step of the mRNA transport through the nuclear pore complex (NPC).</text>
</comment>
<dbReference type="Gene3D" id="1.25.40.510">
    <property type="entry name" value="GLE1-like"/>
    <property type="match status" value="1"/>
</dbReference>
<dbReference type="Pfam" id="PF07817">
    <property type="entry name" value="GLE1"/>
    <property type="match status" value="1"/>
</dbReference>
<feature type="region of interest" description="Disordered" evidence="3">
    <location>
        <begin position="291"/>
        <end position="336"/>
    </location>
</feature>
<evidence type="ECO:0000256" key="3">
    <source>
        <dbReference type="SAM" id="MobiDB-lite"/>
    </source>
</evidence>
<protein>
    <recommendedName>
        <fullName evidence="2">GLE1 RNA export mediator</fullName>
    </recommendedName>
</protein>
<reference evidence="5" key="1">
    <citation type="submission" date="2022-11" db="UniProtKB">
        <authorList>
            <consortium name="WormBaseParasite"/>
        </authorList>
    </citation>
    <scope>IDENTIFICATION</scope>
</reference>
<evidence type="ECO:0000313" key="5">
    <source>
        <dbReference type="WBParaSite" id="PgR016_g001_t02"/>
    </source>
</evidence>
<dbReference type="WBParaSite" id="PgR016_g001_t02">
    <property type="protein sequence ID" value="PgR016_g001_t02"/>
    <property type="gene ID" value="PgR016_g001"/>
</dbReference>